<feature type="coiled-coil region" evidence="1">
    <location>
        <begin position="87"/>
        <end position="141"/>
    </location>
</feature>
<sequence length="332" mass="38723">MTLKLEEAPALLDEALAASNELQLLEIPSSITDWTPDLHWEILDDDNEAYGGVDASAITRTNVNTSDRKKRKKINPNKARDERRFQLIELKEQVAELEFTLQRLQTLRSKRPSRVEAERENMKLKQQYEKEKQLVKSLEKMLYKRKTTWNDTEPQATKQTRRTDIPAGYIERMTAMIFKELAAGIKMCYGRLESVFKTTDSVSSLKARAKPAFKTKKQFKRAVELHLNWSNRIPTPFVALFGTQEHAVNWAKSHFKLGYDDVFLLKIDASKLGPIFQVRYLVQDSDIHTLLPDSMYNDEFLVLRKITRRSIIRETYLSCVDEYSSEDEQRRI</sequence>
<evidence type="ECO:0000256" key="1">
    <source>
        <dbReference type="SAM" id="Coils"/>
    </source>
</evidence>
<accession>A0A8J5IGJ7</accession>
<keyword evidence="4" id="KW-1185">Reference proteome</keyword>
<dbReference type="Pfam" id="PF24494">
    <property type="entry name" value="DUF7587"/>
    <property type="match status" value="1"/>
</dbReference>
<gene>
    <name evidence="3" type="ORF">JG688_00014016</name>
</gene>
<dbReference type="PANTHER" id="PTHR40781">
    <property type="match status" value="1"/>
</dbReference>
<comment type="caution">
    <text evidence="3">The sequence shown here is derived from an EMBL/GenBank/DDBJ whole genome shotgun (WGS) entry which is preliminary data.</text>
</comment>
<proteinExistence type="predicted"/>
<name>A0A8J5IGJ7_9STRA</name>
<dbReference type="InterPro" id="IPR056009">
    <property type="entry name" value="DUF7587"/>
</dbReference>
<organism evidence="3 4">
    <name type="scientific">Phytophthora aleatoria</name>
    <dbReference type="NCBI Taxonomy" id="2496075"/>
    <lineage>
        <taxon>Eukaryota</taxon>
        <taxon>Sar</taxon>
        <taxon>Stramenopiles</taxon>
        <taxon>Oomycota</taxon>
        <taxon>Peronosporomycetes</taxon>
        <taxon>Peronosporales</taxon>
        <taxon>Peronosporaceae</taxon>
        <taxon>Phytophthora</taxon>
    </lineage>
</organism>
<dbReference type="Proteomes" id="UP000709295">
    <property type="component" value="Unassembled WGS sequence"/>
</dbReference>
<protein>
    <recommendedName>
        <fullName evidence="2">DUF7587 domain-containing protein</fullName>
    </recommendedName>
</protein>
<dbReference type="PANTHER" id="PTHR40781:SF1">
    <property type="match status" value="1"/>
</dbReference>
<evidence type="ECO:0000313" key="3">
    <source>
        <dbReference type="EMBL" id="KAG6950757.1"/>
    </source>
</evidence>
<reference evidence="3" key="1">
    <citation type="submission" date="2021-01" db="EMBL/GenBank/DDBJ databases">
        <title>Phytophthora aleatoria, a newly-described species from Pinus radiata is distinct from Phytophthora cactorum isolates based on comparative genomics.</title>
        <authorList>
            <person name="Mcdougal R."/>
            <person name="Panda P."/>
            <person name="Williams N."/>
            <person name="Studholme D.J."/>
        </authorList>
    </citation>
    <scope>NUCLEOTIDE SEQUENCE</scope>
    <source>
        <strain evidence="3">NZFS 4037</strain>
    </source>
</reference>
<feature type="domain" description="DUF7587" evidence="2">
    <location>
        <begin position="211"/>
        <end position="315"/>
    </location>
</feature>
<dbReference type="AlphaFoldDB" id="A0A8J5IGJ7"/>
<evidence type="ECO:0000259" key="2">
    <source>
        <dbReference type="Pfam" id="PF24494"/>
    </source>
</evidence>
<evidence type="ECO:0000313" key="4">
    <source>
        <dbReference type="Proteomes" id="UP000709295"/>
    </source>
</evidence>
<dbReference type="EMBL" id="JAENGY010001265">
    <property type="protein sequence ID" value="KAG6950757.1"/>
    <property type="molecule type" value="Genomic_DNA"/>
</dbReference>
<keyword evidence="1" id="KW-0175">Coiled coil</keyword>